<feature type="domain" description="GIY-YIG" evidence="2">
    <location>
        <begin position="1"/>
        <end position="79"/>
    </location>
</feature>
<dbReference type="Pfam" id="PF01541">
    <property type="entry name" value="GIY-YIG"/>
    <property type="match status" value="1"/>
</dbReference>
<dbReference type="PROSITE" id="PS50164">
    <property type="entry name" value="GIY_YIG"/>
    <property type="match status" value="1"/>
</dbReference>
<dbReference type="EMBL" id="CP094532">
    <property type="protein sequence ID" value="UOE42209.1"/>
    <property type="molecule type" value="Genomic_DNA"/>
</dbReference>
<dbReference type="PANTHER" id="PTHR34477:SF1">
    <property type="entry name" value="UPF0213 PROTEIN YHBQ"/>
    <property type="match status" value="1"/>
</dbReference>
<dbReference type="InterPro" id="IPR050190">
    <property type="entry name" value="UPF0213_domain"/>
</dbReference>
<dbReference type="InterPro" id="IPR000305">
    <property type="entry name" value="GIY-YIG_endonuc"/>
</dbReference>
<comment type="similarity">
    <text evidence="1">Belongs to the UPF0213 family.</text>
</comment>
<dbReference type="RefSeq" id="WP_243551184.1">
    <property type="nucleotide sequence ID" value="NZ_CP094532.1"/>
</dbReference>
<accession>A0ABY4BTZ7</accession>
<proteinExistence type="inferred from homology"/>
<dbReference type="PANTHER" id="PTHR34477">
    <property type="entry name" value="UPF0213 PROTEIN YHBQ"/>
    <property type="match status" value="1"/>
</dbReference>
<reference evidence="3 4" key="1">
    <citation type="submission" date="2022-03" db="EMBL/GenBank/DDBJ databases">
        <title>Chryseobacterium sp. isolated from particulate matters in swine house.</title>
        <authorList>
            <person name="Won M."/>
            <person name="Kim S.-J."/>
            <person name="Kwon S.-W."/>
        </authorList>
    </citation>
    <scope>NUCLEOTIDE SEQUENCE [LARGE SCALE GENOMIC DNA]</scope>
    <source>
        <strain evidence="3 4">SC2-2</strain>
    </source>
</reference>
<sequence length="228" mass="26917">MPIDIYVLELEEDKYYIGQTKDVNLRFEQHLKGKLSSEWTKKYKPLRIIEIITTNFTKISEAISLENSITVKYMRKYGWENVRGGDYCTLNIEKLRFLLSANEDLGSELLTIKNPKNYRVNEAGYFFFILKLENDNYFIGKSKNVTLAILNECNGLGSEWTKIHKPTELINLIKILEFDKEVVRQKHNDLVIHFMKKKGFTKIRGGDFYNVEERNHKNKVINYTNIFK</sequence>
<dbReference type="Gene3D" id="3.40.1440.10">
    <property type="entry name" value="GIY-YIG endonuclease"/>
    <property type="match status" value="1"/>
</dbReference>
<dbReference type="SUPFAM" id="SSF82771">
    <property type="entry name" value="GIY-YIG endonuclease"/>
    <property type="match status" value="1"/>
</dbReference>
<evidence type="ECO:0000256" key="1">
    <source>
        <dbReference type="ARBA" id="ARBA00007435"/>
    </source>
</evidence>
<gene>
    <name evidence="3" type="ORF">MTP09_06110</name>
</gene>
<evidence type="ECO:0000313" key="4">
    <source>
        <dbReference type="Proteomes" id="UP000831460"/>
    </source>
</evidence>
<evidence type="ECO:0000313" key="3">
    <source>
        <dbReference type="EMBL" id="UOE42209.1"/>
    </source>
</evidence>
<evidence type="ECO:0000259" key="2">
    <source>
        <dbReference type="PROSITE" id="PS50164"/>
    </source>
</evidence>
<organism evidence="3 4">
    <name type="scientific">Chryseobacterium suipulveris</name>
    <dbReference type="NCBI Taxonomy" id="2929800"/>
    <lineage>
        <taxon>Bacteria</taxon>
        <taxon>Pseudomonadati</taxon>
        <taxon>Bacteroidota</taxon>
        <taxon>Flavobacteriia</taxon>
        <taxon>Flavobacteriales</taxon>
        <taxon>Weeksellaceae</taxon>
        <taxon>Chryseobacterium group</taxon>
        <taxon>Chryseobacterium</taxon>
    </lineage>
</organism>
<keyword evidence="4" id="KW-1185">Reference proteome</keyword>
<dbReference type="Proteomes" id="UP000831460">
    <property type="component" value="Chromosome"/>
</dbReference>
<protein>
    <submittedName>
        <fullName evidence="3">GIY-YIG nuclease family protein</fullName>
    </submittedName>
</protein>
<dbReference type="InterPro" id="IPR035901">
    <property type="entry name" value="GIY-YIG_endonuc_sf"/>
</dbReference>
<name>A0ABY4BTZ7_9FLAO</name>